<accession>A0A1F6E6W0</accession>
<comment type="caution">
    <text evidence="2">The sequence shown here is derived from an EMBL/GenBank/DDBJ whole genome shotgun (WGS) entry which is preliminary data.</text>
</comment>
<organism evidence="2 3">
    <name type="scientific">Candidatus Kaiserbacteria bacterium RIFCSPHIGHO2_02_FULL_55_25</name>
    <dbReference type="NCBI Taxonomy" id="1798498"/>
    <lineage>
        <taxon>Bacteria</taxon>
        <taxon>Candidatus Kaiseribacteriota</taxon>
    </lineage>
</organism>
<dbReference type="PANTHER" id="PTHR43630">
    <property type="entry name" value="POLY-BETA-1,6-N-ACETYL-D-GLUCOSAMINE SYNTHASE"/>
    <property type="match status" value="1"/>
</dbReference>
<dbReference type="Proteomes" id="UP000176914">
    <property type="component" value="Unassembled WGS sequence"/>
</dbReference>
<gene>
    <name evidence="2" type="ORF">A3C20_00840</name>
</gene>
<protein>
    <recommendedName>
        <fullName evidence="1">Glycosyltransferase 2-like domain-containing protein</fullName>
    </recommendedName>
</protein>
<evidence type="ECO:0000259" key="1">
    <source>
        <dbReference type="Pfam" id="PF00535"/>
    </source>
</evidence>
<dbReference type="SUPFAM" id="SSF53448">
    <property type="entry name" value="Nucleotide-diphospho-sugar transferases"/>
    <property type="match status" value="1"/>
</dbReference>
<dbReference type="PANTHER" id="PTHR43630:SF2">
    <property type="entry name" value="GLYCOSYLTRANSFERASE"/>
    <property type="match status" value="1"/>
</dbReference>
<evidence type="ECO:0000313" key="2">
    <source>
        <dbReference type="EMBL" id="OGG69434.1"/>
    </source>
</evidence>
<dbReference type="InterPro" id="IPR001173">
    <property type="entry name" value="Glyco_trans_2-like"/>
</dbReference>
<dbReference type="CDD" id="cd02511">
    <property type="entry name" value="Beta4Glucosyltransferase"/>
    <property type="match status" value="1"/>
</dbReference>
<proteinExistence type="predicted"/>
<evidence type="ECO:0000313" key="3">
    <source>
        <dbReference type="Proteomes" id="UP000176914"/>
    </source>
</evidence>
<sequence>MNSIPVSVGILTFNSARTLKRALESVKACDDIIICDGGSTDGTLDIAREYGARIIEQDAAFKRTDGRLADYSGVRNQCLLAARHPYFFYIDSDEAVSPDLIEALACIALSGTEDGYRIPIRMWIGERMIEHSSNYPGYQYRIVRTDRGVVFVKPVHERPVFRSAPDPRRTTIDAPWYVYLEPDYVEHYLARNWKFVEMERERHADMGLARFLFAVIPRNLRSAAGVILRTIRDRACYPWKTCMPLSVEWGRVRYHLALIRVIGTNIRHL</sequence>
<feature type="domain" description="Glycosyltransferase 2-like" evidence="1">
    <location>
        <begin position="7"/>
        <end position="157"/>
    </location>
</feature>
<reference evidence="2 3" key="1">
    <citation type="journal article" date="2016" name="Nat. Commun.">
        <title>Thousands of microbial genomes shed light on interconnected biogeochemical processes in an aquifer system.</title>
        <authorList>
            <person name="Anantharaman K."/>
            <person name="Brown C.T."/>
            <person name="Hug L.A."/>
            <person name="Sharon I."/>
            <person name="Castelle C.J."/>
            <person name="Probst A.J."/>
            <person name="Thomas B.C."/>
            <person name="Singh A."/>
            <person name="Wilkins M.J."/>
            <person name="Karaoz U."/>
            <person name="Brodie E.L."/>
            <person name="Williams K.H."/>
            <person name="Hubbard S.S."/>
            <person name="Banfield J.F."/>
        </authorList>
    </citation>
    <scope>NUCLEOTIDE SEQUENCE [LARGE SCALE GENOMIC DNA]</scope>
</reference>
<dbReference type="AlphaFoldDB" id="A0A1F6E6W0"/>
<dbReference type="EMBL" id="MFLL01000012">
    <property type="protein sequence ID" value="OGG69434.1"/>
    <property type="molecule type" value="Genomic_DNA"/>
</dbReference>
<dbReference type="InterPro" id="IPR029044">
    <property type="entry name" value="Nucleotide-diphossugar_trans"/>
</dbReference>
<name>A0A1F6E6W0_9BACT</name>
<dbReference type="Pfam" id="PF00535">
    <property type="entry name" value="Glycos_transf_2"/>
    <property type="match status" value="1"/>
</dbReference>
<dbReference type="Gene3D" id="3.90.550.10">
    <property type="entry name" value="Spore Coat Polysaccharide Biosynthesis Protein SpsA, Chain A"/>
    <property type="match status" value="1"/>
</dbReference>